<dbReference type="EMBL" id="LSKU01000002">
    <property type="protein sequence ID" value="KXG42593.1"/>
    <property type="molecule type" value="Genomic_DNA"/>
</dbReference>
<organism evidence="3 4">
    <name type="scientific">Tepidibacillus decaturensis</name>
    <dbReference type="NCBI Taxonomy" id="1413211"/>
    <lineage>
        <taxon>Bacteria</taxon>
        <taxon>Bacillati</taxon>
        <taxon>Bacillota</taxon>
        <taxon>Bacilli</taxon>
        <taxon>Bacillales</taxon>
        <taxon>Bacillaceae</taxon>
        <taxon>Tepidibacillus</taxon>
    </lineage>
</organism>
<dbReference type="InterPro" id="IPR019752">
    <property type="entry name" value="Pyrv/ketoisovalerate_OxRed_cat"/>
</dbReference>
<accession>A0A135L106</accession>
<dbReference type="Pfam" id="PF01558">
    <property type="entry name" value="POR"/>
    <property type="match status" value="1"/>
</dbReference>
<dbReference type="STRING" id="1413211.U473_14095"/>
<evidence type="ECO:0000256" key="1">
    <source>
        <dbReference type="ARBA" id="ARBA00023002"/>
    </source>
</evidence>
<dbReference type="GO" id="GO:0016903">
    <property type="term" value="F:oxidoreductase activity, acting on the aldehyde or oxo group of donors"/>
    <property type="evidence" value="ECO:0007669"/>
    <property type="project" value="InterPro"/>
</dbReference>
<dbReference type="InterPro" id="IPR052554">
    <property type="entry name" value="2-oxoglutarate_synth_KorC"/>
</dbReference>
<reference evidence="3 4" key="1">
    <citation type="submission" date="2016-02" db="EMBL/GenBank/DDBJ databases">
        <title>Draft Genome for Tepidibacillus decaturensis nov. sp. Strain Z9, an Anaerobic, Moderately Thermophilic and Heterotrophic Bacterium from Deep Subsurface of the Illinois Basin, USA.</title>
        <authorList>
            <person name="Dong Y."/>
            <person name="Chang J.Y."/>
            <person name="Sanford R."/>
            <person name="Fouke B.W."/>
        </authorList>
    </citation>
    <scope>NUCLEOTIDE SEQUENCE [LARGE SCALE GENOMIC DNA]</scope>
    <source>
        <strain evidence="3 4">Z9</strain>
    </source>
</reference>
<proteinExistence type="predicted"/>
<gene>
    <name evidence="3" type="ORF">U473_14095</name>
</gene>
<keyword evidence="4" id="KW-1185">Reference proteome</keyword>
<sequence length="185" mass="20159">MEQIIISGFGGQGILFVGKLLAYAGMMAGKHVSWIPSYGPEMRGGTANCSVTISDHPITSPIVNKCSYLLALNEPSVDKFVKDVKQGGKVILNGSIIKKGKPESAMVEWISIPAQEMAEEVGASSLLNMVMLGVFLKYNSILTLNDIRNGMEEMLGNKRPDRIEMNLKAIQKGMEHVVALEEQYA</sequence>
<dbReference type="Gene3D" id="3.40.920.10">
    <property type="entry name" value="Pyruvate-ferredoxin oxidoreductase, PFOR, domain III"/>
    <property type="match status" value="1"/>
</dbReference>
<feature type="domain" description="Pyruvate/ketoisovalerate oxidoreductase catalytic" evidence="2">
    <location>
        <begin position="10"/>
        <end position="175"/>
    </location>
</feature>
<comment type="caution">
    <text evidence="3">The sequence shown here is derived from an EMBL/GenBank/DDBJ whole genome shotgun (WGS) entry which is preliminary data.</text>
</comment>
<evidence type="ECO:0000313" key="4">
    <source>
        <dbReference type="Proteomes" id="UP000070352"/>
    </source>
</evidence>
<dbReference type="Proteomes" id="UP000070352">
    <property type="component" value="Unassembled WGS sequence"/>
</dbReference>
<dbReference type="RefSeq" id="WP_068727878.1">
    <property type="nucleotide sequence ID" value="NZ_LSKU01000002.1"/>
</dbReference>
<name>A0A135L106_9BACI</name>
<dbReference type="PANTHER" id="PTHR42730">
    <property type="entry name" value="2-OXOGLUTARATE SYNTHASE SUBUNIT KORC"/>
    <property type="match status" value="1"/>
</dbReference>
<keyword evidence="1" id="KW-0560">Oxidoreductase</keyword>
<protein>
    <recommendedName>
        <fullName evidence="2">Pyruvate/ketoisovalerate oxidoreductase catalytic domain-containing protein</fullName>
    </recommendedName>
</protein>
<dbReference type="InterPro" id="IPR002869">
    <property type="entry name" value="Pyrv_flavodox_OxRed_cen"/>
</dbReference>
<dbReference type="SUPFAM" id="SSF53323">
    <property type="entry name" value="Pyruvate-ferredoxin oxidoreductase, PFOR, domain III"/>
    <property type="match status" value="1"/>
</dbReference>
<evidence type="ECO:0000259" key="2">
    <source>
        <dbReference type="Pfam" id="PF01558"/>
    </source>
</evidence>
<dbReference type="PANTHER" id="PTHR42730:SF1">
    <property type="entry name" value="2-OXOGLUTARATE SYNTHASE SUBUNIT KORC"/>
    <property type="match status" value="1"/>
</dbReference>
<dbReference type="AlphaFoldDB" id="A0A135L106"/>
<evidence type="ECO:0000313" key="3">
    <source>
        <dbReference type="EMBL" id="KXG42593.1"/>
    </source>
</evidence>
<dbReference type="OrthoDB" id="9789125at2"/>